<dbReference type="InterPro" id="IPR000399">
    <property type="entry name" value="TPP-bd_CS"/>
</dbReference>
<dbReference type="Pfam" id="PF02775">
    <property type="entry name" value="TPP_enzyme_C"/>
    <property type="match status" value="1"/>
</dbReference>
<dbReference type="GO" id="GO:0009099">
    <property type="term" value="P:L-valine biosynthetic process"/>
    <property type="evidence" value="ECO:0007669"/>
    <property type="project" value="TreeGrafter"/>
</dbReference>
<dbReference type="GO" id="GO:0000287">
    <property type="term" value="F:magnesium ion binding"/>
    <property type="evidence" value="ECO:0007669"/>
    <property type="project" value="InterPro"/>
</dbReference>
<evidence type="ECO:0000259" key="5">
    <source>
        <dbReference type="Pfam" id="PF00205"/>
    </source>
</evidence>
<gene>
    <name evidence="8" type="ORF">BFP76_08365</name>
</gene>
<evidence type="ECO:0000256" key="3">
    <source>
        <dbReference type="ARBA" id="ARBA00023052"/>
    </source>
</evidence>
<comment type="similarity">
    <text evidence="1 4">Belongs to the TPP enzyme family.</text>
</comment>
<dbReference type="CDD" id="cd07035">
    <property type="entry name" value="TPP_PYR_POX_like"/>
    <property type="match status" value="1"/>
</dbReference>
<dbReference type="OrthoDB" id="4494979at2"/>
<evidence type="ECO:0000259" key="6">
    <source>
        <dbReference type="Pfam" id="PF02775"/>
    </source>
</evidence>
<dbReference type="InterPro" id="IPR011766">
    <property type="entry name" value="TPP_enzyme_TPP-bd"/>
</dbReference>
<dbReference type="InterPro" id="IPR029035">
    <property type="entry name" value="DHS-like_NAD/FAD-binding_dom"/>
</dbReference>
<dbReference type="AlphaFoldDB" id="A0A2G5K4B5"/>
<evidence type="ECO:0000256" key="1">
    <source>
        <dbReference type="ARBA" id="ARBA00007812"/>
    </source>
</evidence>
<feature type="domain" description="Thiamine pyrophosphate enzyme TPP-binding" evidence="6">
    <location>
        <begin position="377"/>
        <end position="523"/>
    </location>
</feature>
<proteinExistence type="inferred from homology"/>
<dbReference type="InterPro" id="IPR029061">
    <property type="entry name" value="THDP-binding"/>
</dbReference>
<dbReference type="EMBL" id="MDGM01000013">
    <property type="protein sequence ID" value="PIB23564.1"/>
    <property type="molecule type" value="Genomic_DNA"/>
</dbReference>
<dbReference type="PANTHER" id="PTHR18968">
    <property type="entry name" value="THIAMINE PYROPHOSPHATE ENZYMES"/>
    <property type="match status" value="1"/>
</dbReference>
<reference evidence="8 9" key="1">
    <citation type="submission" date="2016-08" db="EMBL/GenBank/DDBJ databases">
        <title>Draft genome of Amylibacter sp. strain 4G11.</title>
        <authorList>
            <person name="Wong S.-K."/>
            <person name="Hamasaki K."/>
            <person name="Yoshizawa S."/>
        </authorList>
    </citation>
    <scope>NUCLEOTIDE SEQUENCE [LARGE SCALE GENOMIC DNA]</scope>
    <source>
        <strain evidence="8 9">4G11</strain>
    </source>
</reference>
<keyword evidence="2" id="KW-0808">Transferase</keyword>
<dbReference type="GO" id="GO:0005948">
    <property type="term" value="C:acetolactate synthase complex"/>
    <property type="evidence" value="ECO:0007669"/>
    <property type="project" value="TreeGrafter"/>
</dbReference>
<dbReference type="FunFam" id="3.40.50.970:FF:000007">
    <property type="entry name" value="Acetolactate synthase"/>
    <property type="match status" value="1"/>
</dbReference>
<dbReference type="Proteomes" id="UP000231516">
    <property type="component" value="Unassembled WGS sequence"/>
</dbReference>
<dbReference type="GO" id="GO:0003984">
    <property type="term" value="F:acetolactate synthase activity"/>
    <property type="evidence" value="ECO:0007669"/>
    <property type="project" value="TreeGrafter"/>
</dbReference>
<organism evidence="8 9">
    <name type="scientific">Paramylibacter kogurei</name>
    <dbReference type="NCBI Taxonomy" id="1889778"/>
    <lineage>
        <taxon>Bacteria</taxon>
        <taxon>Pseudomonadati</taxon>
        <taxon>Pseudomonadota</taxon>
        <taxon>Alphaproteobacteria</taxon>
        <taxon>Rhodobacterales</taxon>
        <taxon>Paracoccaceae</taxon>
        <taxon>Paramylibacter</taxon>
    </lineage>
</organism>
<dbReference type="CDD" id="cd02010">
    <property type="entry name" value="TPP_ALS"/>
    <property type="match status" value="1"/>
</dbReference>
<dbReference type="Gene3D" id="3.40.50.970">
    <property type="match status" value="2"/>
</dbReference>
<dbReference type="Pfam" id="PF02776">
    <property type="entry name" value="TPP_enzyme_N"/>
    <property type="match status" value="1"/>
</dbReference>
<dbReference type="NCBIfam" id="NF006378">
    <property type="entry name" value="PRK08617.1"/>
    <property type="match status" value="1"/>
</dbReference>
<feature type="domain" description="Thiamine pyrophosphate enzyme central" evidence="5">
    <location>
        <begin position="188"/>
        <end position="321"/>
    </location>
</feature>
<evidence type="ECO:0000313" key="9">
    <source>
        <dbReference type="Proteomes" id="UP000231516"/>
    </source>
</evidence>
<evidence type="ECO:0000256" key="4">
    <source>
        <dbReference type="RuleBase" id="RU362132"/>
    </source>
</evidence>
<name>A0A2G5K4B5_9RHOB</name>
<dbReference type="SUPFAM" id="SSF52518">
    <property type="entry name" value="Thiamin diphosphate-binding fold (THDP-binding)"/>
    <property type="match status" value="2"/>
</dbReference>
<dbReference type="GO" id="GO:0030976">
    <property type="term" value="F:thiamine pyrophosphate binding"/>
    <property type="evidence" value="ECO:0007669"/>
    <property type="project" value="InterPro"/>
</dbReference>
<dbReference type="InterPro" id="IPR012001">
    <property type="entry name" value="Thiamin_PyroP_enz_TPP-bd_dom"/>
</dbReference>
<evidence type="ECO:0000256" key="2">
    <source>
        <dbReference type="ARBA" id="ARBA00022679"/>
    </source>
</evidence>
<dbReference type="GO" id="GO:0009097">
    <property type="term" value="P:isoleucine biosynthetic process"/>
    <property type="evidence" value="ECO:0007669"/>
    <property type="project" value="TreeGrafter"/>
</dbReference>
<evidence type="ECO:0000313" key="8">
    <source>
        <dbReference type="EMBL" id="PIB23564.1"/>
    </source>
</evidence>
<dbReference type="PROSITE" id="PS00187">
    <property type="entry name" value="TPP_ENZYMES"/>
    <property type="match status" value="1"/>
</dbReference>
<accession>A0A2G5K4B5</accession>
<dbReference type="GO" id="GO:0050660">
    <property type="term" value="F:flavin adenine dinucleotide binding"/>
    <property type="evidence" value="ECO:0007669"/>
    <property type="project" value="TreeGrafter"/>
</dbReference>
<protein>
    <submittedName>
        <fullName evidence="8">Acetolactate synthase</fullName>
    </submittedName>
</protein>
<dbReference type="NCBIfam" id="NF006187">
    <property type="entry name" value="PRK08322.1"/>
    <property type="match status" value="1"/>
</dbReference>
<dbReference type="Gene3D" id="3.40.50.1220">
    <property type="entry name" value="TPP-binding domain"/>
    <property type="match status" value="1"/>
</dbReference>
<dbReference type="Pfam" id="PF00205">
    <property type="entry name" value="TPP_enzyme_M"/>
    <property type="match status" value="1"/>
</dbReference>
<dbReference type="PANTHER" id="PTHR18968:SF129">
    <property type="entry name" value="ACETOLACTATE SYNTHASE"/>
    <property type="match status" value="1"/>
</dbReference>
<comment type="caution">
    <text evidence="8">The sequence shown here is derived from an EMBL/GenBank/DDBJ whole genome shotgun (WGS) entry which is preliminary data.</text>
</comment>
<dbReference type="SUPFAM" id="SSF52467">
    <property type="entry name" value="DHS-like NAD/FAD-binding domain"/>
    <property type="match status" value="1"/>
</dbReference>
<dbReference type="InterPro" id="IPR045229">
    <property type="entry name" value="TPP_enz"/>
</dbReference>
<keyword evidence="9" id="KW-1185">Reference proteome</keyword>
<feature type="domain" description="Thiamine pyrophosphate enzyme N-terminal TPP-binding" evidence="7">
    <location>
        <begin position="1"/>
        <end position="115"/>
    </location>
</feature>
<evidence type="ECO:0000259" key="7">
    <source>
        <dbReference type="Pfam" id="PF02776"/>
    </source>
</evidence>
<sequence length="549" mass="59701">MNSAQQLVKCLEHEGVEYIFGIPGEENIGIMDALLSSKIEFITTRHEQGAAFMADVYGRLTGRAGVCMSTLGPGATNLVTGVADANMDRAPIVAIAGQGATTRLHKESHQILDLVNLFDPITKYSVQILEPEIVPEVVRKAFKNAQAEKPGAAFIDFPENVADMEHEYIEPLKVQSPQHPVAPLGSAKRVLKALSEAKNPVIIAGNGVIRFDACDELLAFAEAANAPVATSFMAKGAIPSSHPLSIGTVGMKAHDLVAFGIEESDLVICIGLDMVEYTPSFWNPNADIRIISIDASPAEVDTHFIPDIGMVGDIKDSLSRLAKRANAHTDNTITDLHHSIKAELCAHADDTGFPVKPQKIICDLRAVMDPEDIVISDVGAHKMWMARMFQAERPNTCIISNGFASMGIALPGAIAAKLVHPDRNILAVAGDSGFMMNNQEIETALRLKLNITIIIFNDNKYGLIEWHQMREYGRSSHIDVTNPDFVKFAESFGAKGYYVKRAEDLQDVLKTAMNDGTVSIIDCPVDYSENMKLTARLKTLESPLEGKSK</sequence>
<keyword evidence="3 4" id="KW-0786">Thiamine pyrophosphate</keyword>
<dbReference type="InterPro" id="IPR012000">
    <property type="entry name" value="Thiamin_PyroP_enz_cen_dom"/>
</dbReference>